<keyword evidence="1" id="KW-0812">Transmembrane</keyword>
<evidence type="ECO:0000313" key="3">
    <source>
        <dbReference type="EMBL" id="VIO59048.1"/>
    </source>
</evidence>
<keyword evidence="1" id="KW-0472">Membrane</keyword>
<gene>
    <name evidence="3" type="ORF">FUG_LOCUS331629</name>
    <name evidence="2" type="ORF">MDCFG202_LOCUS63739</name>
</gene>
<evidence type="ECO:0000313" key="2">
    <source>
        <dbReference type="EMBL" id="CAG1969249.1"/>
    </source>
</evidence>
<proteinExistence type="predicted"/>
<reference evidence="2" key="2">
    <citation type="submission" date="2021-03" db="EMBL/GenBank/DDBJ databases">
        <authorList>
            <person name="Alouane T."/>
            <person name="Langin T."/>
            <person name="Bonhomme L."/>
        </authorList>
    </citation>
    <scope>NUCLEOTIDE SEQUENCE</scope>
    <source>
        <strain evidence="2">MDC_Fg202</strain>
    </source>
</reference>
<evidence type="ECO:0000256" key="1">
    <source>
        <dbReference type="SAM" id="Phobius"/>
    </source>
</evidence>
<dbReference type="EMBL" id="CAAKMV010000137">
    <property type="protein sequence ID" value="VIO59048.1"/>
    <property type="molecule type" value="Genomic_DNA"/>
</dbReference>
<organism evidence="3">
    <name type="scientific">Gibberella zeae</name>
    <name type="common">Wheat head blight fungus</name>
    <name type="synonym">Fusarium graminearum</name>
    <dbReference type="NCBI Taxonomy" id="5518"/>
    <lineage>
        <taxon>Eukaryota</taxon>
        <taxon>Fungi</taxon>
        <taxon>Dikarya</taxon>
        <taxon>Ascomycota</taxon>
        <taxon>Pezizomycotina</taxon>
        <taxon>Sordariomycetes</taxon>
        <taxon>Hypocreomycetidae</taxon>
        <taxon>Hypocreales</taxon>
        <taxon>Nectriaceae</taxon>
        <taxon>Fusarium</taxon>
    </lineage>
</organism>
<reference evidence="3" key="1">
    <citation type="submission" date="2019-04" db="EMBL/GenBank/DDBJ databases">
        <authorList>
            <person name="Melise S."/>
            <person name="Noan J."/>
            <person name="Okalmin O."/>
        </authorList>
    </citation>
    <scope>NUCLEOTIDE SEQUENCE</scope>
    <source>
        <strain evidence="3">FN9</strain>
    </source>
</reference>
<protein>
    <submittedName>
        <fullName evidence="3">Uncharacterized protein</fullName>
    </submittedName>
</protein>
<dbReference type="EMBL" id="CAJPIJ010000078">
    <property type="protein sequence ID" value="CAG1969249.1"/>
    <property type="molecule type" value="Genomic_DNA"/>
</dbReference>
<keyword evidence="1" id="KW-1133">Transmembrane helix</keyword>
<accession>A0A4E9E9N4</accession>
<dbReference type="Pfam" id="PF14087">
    <property type="entry name" value="DUF4267"/>
    <property type="match status" value="1"/>
</dbReference>
<dbReference type="Proteomes" id="UP000746612">
    <property type="component" value="Unassembled WGS sequence"/>
</dbReference>
<feature type="transmembrane region" description="Helical" evidence="1">
    <location>
        <begin position="6"/>
        <end position="26"/>
    </location>
</feature>
<dbReference type="AlphaFoldDB" id="A0A4E9E9N4"/>
<feature type="transmembrane region" description="Helical" evidence="1">
    <location>
        <begin position="56"/>
        <end position="74"/>
    </location>
</feature>
<name>A0A4E9E9N4_GIBZA</name>
<dbReference type="InterPro" id="IPR025363">
    <property type="entry name" value="DUF4267"/>
</dbReference>
<sequence length="167" mass="18304">MSHPILFNGSLGLGLFLSSLGLNASFRPNAHLKALEFPIPKDPEAKKFSRALMRIWGIRNISVGLLIALIWSTGDETLMAKALSLTIALPVTDGFVSRILIGGGETQHWVFPPLLAVISAGLFGQSLKAIIEGVSRWFTDIEVWNRSYNYQGLDTNLQLRSIITDIG</sequence>